<feature type="domain" description="Glycosyl hydrolase family 36 C-terminal" evidence="7">
    <location>
        <begin position="602"/>
        <end position="677"/>
    </location>
</feature>
<dbReference type="InterPro" id="IPR031705">
    <property type="entry name" value="Glyco_hydro_36_C"/>
</dbReference>
<evidence type="ECO:0000256" key="3">
    <source>
        <dbReference type="ARBA" id="ARBA00022801"/>
    </source>
</evidence>
<evidence type="ECO:0000256" key="5">
    <source>
        <dbReference type="PIRNR" id="PIRNR005536"/>
    </source>
</evidence>
<evidence type="ECO:0000259" key="8">
    <source>
        <dbReference type="Pfam" id="PF16875"/>
    </source>
</evidence>
<dbReference type="Gene3D" id="2.70.98.60">
    <property type="entry name" value="alpha-galactosidase from lactobacil brevis"/>
    <property type="match status" value="1"/>
</dbReference>
<dbReference type="PRINTS" id="PR00743">
    <property type="entry name" value="GLHYDRLASE36"/>
</dbReference>
<dbReference type="InterPro" id="IPR050985">
    <property type="entry name" value="Alpha-glycosidase_related"/>
</dbReference>
<dbReference type="AlphaFoldDB" id="A0A4R7W4V9"/>
<comment type="similarity">
    <text evidence="5">Belongs to the glycosyl hydrolase.</text>
</comment>
<dbReference type="SUPFAM" id="SSF51445">
    <property type="entry name" value="(Trans)glycosidases"/>
    <property type="match status" value="1"/>
</dbReference>
<dbReference type="PANTHER" id="PTHR43053:SF3">
    <property type="entry name" value="ALPHA-GALACTOSIDASE C-RELATED"/>
    <property type="match status" value="1"/>
</dbReference>
<accession>A0A4R7W4V9</accession>
<dbReference type="Pfam" id="PF16875">
    <property type="entry name" value="Glyco_hydro_36N"/>
    <property type="match status" value="1"/>
</dbReference>
<gene>
    <name evidence="9" type="ORF">CLV71_101643</name>
</gene>
<reference evidence="9 10" key="1">
    <citation type="submission" date="2019-03" db="EMBL/GenBank/DDBJ databases">
        <title>Genomic Encyclopedia of Archaeal and Bacterial Type Strains, Phase II (KMG-II): from individual species to whole genera.</title>
        <authorList>
            <person name="Goeker M."/>
        </authorList>
    </citation>
    <scope>NUCLEOTIDE SEQUENCE [LARGE SCALE GENOMIC DNA]</scope>
    <source>
        <strain evidence="9 10">DSM 45499</strain>
    </source>
</reference>
<evidence type="ECO:0000256" key="4">
    <source>
        <dbReference type="ARBA" id="ARBA00023295"/>
    </source>
</evidence>
<dbReference type="Gene3D" id="2.60.40.1180">
    <property type="entry name" value="Golgi alpha-mannosidase II"/>
    <property type="match status" value="1"/>
</dbReference>
<dbReference type="InterPro" id="IPR000111">
    <property type="entry name" value="Glyco_hydro_27/36_CS"/>
</dbReference>
<proteinExistence type="inferred from homology"/>
<keyword evidence="3 5" id="KW-0378">Hydrolase</keyword>
<evidence type="ECO:0000259" key="7">
    <source>
        <dbReference type="Pfam" id="PF16874"/>
    </source>
</evidence>
<organism evidence="9 10">
    <name type="scientific">Actinophytocola oryzae</name>
    <dbReference type="NCBI Taxonomy" id="502181"/>
    <lineage>
        <taxon>Bacteria</taxon>
        <taxon>Bacillati</taxon>
        <taxon>Actinomycetota</taxon>
        <taxon>Actinomycetes</taxon>
        <taxon>Pseudonocardiales</taxon>
        <taxon>Pseudonocardiaceae</taxon>
    </lineage>
</organism>
<dbReference type="RefSeq" id="WP_166663899.1">
    <property type="nucleotide sequence ID" value="NZ_SOCP01000001.1"/>
</dbReference>
<dbReference type="EMBL" id="SOCP01000001">
    <property type="protein sequence ID" value="TDV57770.1"/>
    <property type="molecule type" value="Genomic_DNA"/>
</dbReference>
<dbReference type="GO" id="GO:0004557">
    <property type="term" value="F:alpha-galactosidase activity"/>
    <property type="evidence" value="ECO:0007669"/>
    <property type="project" value="UniProtKB-UniRule"/>
</dbReference>
<dbReference type="InterPro" id="IPR013785">
    <property type="entry name" value="Aldolase_TIM"/>
</dbReference>
<dbReference type="PANTHER" id="PTHR43053">
    <property type="entry name" value="GLYCOSIDASE FAMILY 31"/>
    <property type="match status" value="1"/>
</dbReference>
<keyword evidence="10" id="KW-1185">Reference proteome</keyword>
<dbReference type="Gene3D" id="3.20.20.70">
    <property type="entry name" value="Aldolase class I"/>
    <property type="match status" value="1"/>
</dbReference>
<sequence length="681" mass="74409">MIYRDEPSGAYLLTGDGFGYALAVGPDGSPRHLHWGGPLDPADLARLLDDAGAARVGSNTWSRPRAHTEELVTAGGARFDDHAVALAEAPFDPRLVGSEVDGDRLTIRLADGTLAVTLRYEVRGPALVRGLELHNAGDEPVTVTRAASATWPVPWQVGYHATTLGGGYAAETTLRRVPLGPGKLVLESRRGLPGHAFQPWLAIDDDAGEEHGDVWSVAVAHGGSWRIAAELSGDGHLHVTAGAGDAVLRLAPGERLTLPDTVGVYSPAGRAGLTHRWHDYERGHVLARPHEVRPVLYNSWESTFFAVDHDEQVALARQARELGVELFVVDDGWFTDRDDERGGLGDWRADPAKLPGGVAALADEVHALGMRFGLWVEPESVNPSTDLYRDHPDWVYRWPDREPTAIRHSHGLDFGNPAVRGWAFETLHALVRDGHVDYLKWDLNRSLTDAPATASHRHETGFREVVDRLRAANPDLWLETCASGGGRADLATLSRFEFAWPSDNTDAFERLGIQDGYAFVHSPQTMSCWVTDSPGYLSKRPVPLAFRCHVAMTGTLGIGGRLADWTEAELAEAGAHVARYKQIRETVQLGRRHRLRTDPDRTAVCHVARDGGQVAVFVFARTVRQSHLDPPIRLRGLDPGARYRDDATNTTYTGAFLTHHGLRPVLAGDYASALVVLSRLA</sequence>
<protein>
    <recommendedName>
        <fullName evidence="2 5">Alpha-galactosidase</fullName>
        <ecNumber evidence="2 5">3.2.1.22</ecNumber>
    </recommendedName>
</protein>
<evidence type="ECO:0000256" key="2">
    <source>
        <dbReference type="ARBA" id="ARBA00012755"/>
    </source>
</evidence>
<evidence type="ECO:0000256" key="1">
    <source>
        <dbReference type="ARBA" id="ARBA00001255"/>
    </source>
</evidence>
<dbReference type="GO" id="GO:0016052">
    <property type="term" value="P:carbohydrate catabolic process"/>
    <property type="evidence" value="ECO:0007669"/>
    <property type="project" value="InterPro"/>
</dbReference>
<dbReference type="InterPro" id="IPR013780">
    <property type="entry name" value="Glyco_hydro_b"/>
</dbReference>
<dbReference type="PIRSF" id="PIRSF005536">
    <property type="entry name" value="Agal"/>
    <property type="match status" value="1"/>
</dbReference>
<feature type="domain" description="Glycosyl hydrolase family 36 N-terminal" evidence="8">
    <location>
        <begin position="28"/>
        <end position="243"/>
    </location>
</feature>
<dbReference type="Pfam" id="PF02065">
    <property type="entry name" value="Melibiase"/>
    <property type="match status" value="1"/>
</dbReference>
<comment type="catalytic activity">
    <reaction evidence="1 5">
        <text>Hydrolysis of terminal, non-reducing alpha-D-galactose residues in alpha-D-galactosides, including galactose oligosaccharides, galactomannans and galactolipids.</text>
        <dbReference type="EC" id="3.2.1.22"/>
    </reaction>
</comment>
<dbReference type="InterPro" id="IPR031704">
    <property type="entry name" value="Glyco_hydro_36_N"/>
</dbReference>
<comment type="caution">
    <text evidence="9">The sequence shown here is derived from an EMBL/GenBank/DDBJ whole genome shotgun (WGS) entry which is preliminary data.</text>
</comment>
<evidence type="ECO:0000313" key="10">
    <source>
        <dbReference type="Proteomes" id="UP000294927"/>
    </source>
</evidence>
<evidence type="ECO:0000313" key="9">
    <source>
        <dbReference type="EMBL" id="TDV57770.1"/>
    </source>
</evidence>
<dbReference type="InterPro" id="IPR038417">
    <property type="entry name" value="Alpga-gal_N_sf"/>
</dbReference>
<dbReference type="Pfam" id="PF16874">
    <property type="entry name" value="Glyco_hydro_36C"/>
    <property type="match status" value="1"/>
</dbReference>
<feature type="active site" description="Proton donor" evidence="6">
    <location>
        <position position="503"/>
    </location>
</feature>
<name>A0A4R7W4V9_9PSEU</name>
<dbReference type="CDD" id="cd14791">
    <property type="entry name" value="GH36"/>
    <property type="match status" value="1"/>
</dbReference>
<dbReference type="Proteomes" id="UP000294927">
    <property type="component" value="Unassembled WGS sequence"/>
</dbReference>
<evidence type="ECO:0000256" key="6">
    <source>
        <dbReference type="PIRSR" id="PIRSR005536-1"/>
    </source>
</evidence>
<dbReference type="InterPro" id="IPR002252">
    <property type="entry name" value="Glyco_hydro_36"/>
</dbReference>
<feature type="active site" description="Nucleophile" evidence="6">
    <location>
        <position position="442"/>
    </location>
</feature>
<dbReference type="InterPro" id="IPR017853">
    <property type="entry name" value="GH"/>
</dbReference>
<dbReference type="PROSITE" id="PS00512">
    <property type="entry name" value="ALPHA_GALACTOSIDASE"/>
    <property type="match status" value="1"/>
</dbReference>
<keyword evidence="4 5" id="KW-0326">Glycosidase</keyword>
<dbReference type="EC" id="3.2.1.22" evidence="2 5"/>